<reference evidence="2 3" key="1">
    <citation type="submission" date="2018-04" db="EMBL/GenBank/DDBJ databases">
        <authorList>
            <person name="Silva F.P."/>
            <person name="Xavier A.S."/>
            <person name="Vidigal P.M.P."/>
            <person name="Alfenas-Zerbini P."/>
        </authorList>
    </citation>
    <scope>NUCLEOTIDE SEQUENCE [LARGE SCALE GENOMIC DNA]</scope>
</reference>
<dbReference type="Proteomes" id="UP000289211">
    <property type="component" value="Segment"/>
</dbReference>
<protein>
    <recommendedName>
        <fullName evidence="4">Prohead protease</fullName>
    </recommendedName>
</protein>
<accession>A0A3S7L8J8</accession>
<sequence>MPSARKIDDNGFVLIEGCPISSFGIFDYSAAQLGLPGDPNRIVKVYRPESAINDPAAIESFKNVPFIIDHEMLSGFEDDDDAEAPENYGVDGVLTSNVYYDKPWMRGDIKIFSRKAQRALAQNKRDLSLGYACDFEFKPGVWDGHHYEVIQYNMRGNHIALVMEGRVPGARVLDGLCFDHLNFDAVPSDEGSKMPNLAKRKKAADNAVEQLKALIPALNQFLAEEMKEPEHQGEPAPAVAQNENDMSALNVDNEGEAEAAAKVAATAAANEAGEGTKSEVELLIEQAKDLLTRLEAVVAAEEGGMNNEGEAGNGEGEAGGEGENANDTAEAANGKASPGPEAGKHAQAGDAAVGRFYADLAAKDRIYKRLSNVVGAFDHATMDARQVAAYGVKKLKINAPKGQESVALDAYLTGVELGAKSARKAVQAVASVVGDSRNAPSSELDAYINGGQ</sequence>
<feature type="compositionally biased region" description="Gly residues" evidence="1">
    <location>
        <begin position="311"/>
        <end position="322"/>
    </location>
</feature>
<organism evidence="2 3">
    <name type="scientific">Xanthomonas phage XcP1</name>
    <dbReference type="NCBI Taxonomy" id="2785027"/>
    <lineage>
        <taxon>Viruses</taxon>
        <taxon>Duplodnaviria</taxon>
        <taxon>Heunggongvirae</taxon>
        <taxon>Uroviricota</taxon>
        <taxon>Caudoviricetes</taxon>
        <taxon>Lindbergviridae</taxon>
        <taxon>Carpasinavirus</taxon>
        <taxon>Carpasinavirus FoX6</taxon>
        <taxon>Carpasinavirus XcP1</taxon>
    </lineage>
</organism>
<feature type="compositionally biased region" description="Low complexity" evidence="1">
    <location>
        <begin position="301"/>
        <end position="310"/>
    </location>
</feature>
<evidence type="ECO:0000313" key="2">
    <source>
        <dbReference type="EMBL" id="AWN08510.1"/>
    </source>
</evidence>
<dbReference type="Pfam" id="PF09979">
    <property type="entry name" value="DUF2213"/>
    <property type="match status" value="1"/>
</dbReference>
<feature type="region of interest" description="Disordered" evidence="1">
    <location>
        <begin position="301"/>
        <end position="347"/>
    </location>
</feature>
<evidence type="ECO:0000256" key="1">
    <source>
        <dbReference type="SAM" id="MobiDB-lite"/>
    </source>
</evidence>
<evidence type="ECO:0008006" key="4">
    <source>
        <dbReference type="Google" id="ProtNLM"/>
    </source>
</evidence>
<evidence type="ECO:0000313" key="3">
    <source>
        <dbReference type="Proteomes" id="UP000289211"/>
    </source>
</evidence>
<name>A0A3S7L8J8_9CAUD</name>
<feature type="compositionally biased region" description="Low complexity" evidence="1">
    <location>
        <begin position="323"/>
        <end position="334"/>
    </location>
</feature>
<dbReference type="EMBL" id="MH191395">
    <property type="protein sequence ID" value="AWN08510.1"/>
    <property type="molecule type" value="Genomic_DNA"/>
</dbReference>
<dbReference type="InterPro" id="IPR016913">
    <property type="entry name" value="UCP029215"/>
</dbReference>
<gene>
    <name evidence="2" type="ORF">XcP1_008</name>
</gene>
<keyword evidence="3" id="KW-1185">Reference proteome</keyword>
<proteinExistence type="predicted"/>